<gene>
    <name evidence="2" type="ORF">GCM10025883_05890</name>
</gene>
<feature type="compositionally biased region" description="Basic and acidic residues" evidence="1">
    <location>
        <begin position="175"/>
        <end position="209"/>
    </location>
</feature>
<evidence type="ECO:0000313" key="2">
    <source>
        <dbReference type="EMBL" id="GMA38544.1"/>
    </source>
</evidence>
<feature type="region of interest" description="Disordered" evidence="1">
    <location>
        <begin position="157"/>
        <end position="335"/>
    </location>
</feature>
<feature type="compositionally biased region" description="Basic and acidic residues" evidence="1">
    <location>
        <begin position="302"/>
        <end position="325"/>
    </location>
</feature>
<feature type="compositionally biased region" description="Basic and acidic residues" evidence="1">
    <location>
        <begin position="251"/>
        <end position="268"/>
    </location>
</feature>
<evidence type="ECO:0000256" key="1">
    <source>
        <dbReference type="SAM" id="MobiDB-lite"/>
    </source>
</evidence>
<dbReference type="EMBL" id="BSUO01000001">
    <property type="protein sequence ID" value="GMA38544.1"/>
    <property type="molecule type" value="Genomic_DNA"/>
</dbReference>
<name>A0ABQ6IKW3_9MICO</name>
<comment type="caution">
    <text evidence="2">The sequence shown here is derived from an EMBL/GenBank/DDBJ whole genome shotgun (WGS) entry which is preliminary data.</text>
</comment>
<keyword evidence="3" id="KW-1185">Reference proteome</keyword>
<organism evidence="2 3">
    <name type="scientific">Mobilicoccus caccae</name>
    <dbReference type="NCBI Taxonomy" id="1859295"/>
    <lineage>
        <taxon>Bacteria</taxon>
        <taxon>Bacillati</taxon>
        <taxon>Actinomycetota</taxon>
        <taxon>Actinomycetes</taxon>
        <taxon>Micrococcales</taxon>
        <taxon>Dermatophilaceae</taxon>
        <taxon>Mobilicoccus</taxon>
    </lineage>
</organism>
<dbReference type="RefSeq" id="WP_284302607.1">
    <property type="nucleotide sequence ID" value="NZ_BSUO01000001.1"/>
</dbReference>
<reference evidence="3" key="1">
    <citation type="journal article" date="2019" name="Int. J. Syst. Evol. Microbiol.">
        <title>The Global Catalogue of Microorganisms (GCM) 10K type strain sequencing project: providing services to taxonomists for standard genome sequencing and annotation.</title>
        <authorList>
            <consortium name="The Broad Institute Genomics Platform"/>
            <consortium name="The Broad Institute Genome Sequencing Center for Infectious Disease"/>
            <person name="Wu L."/>
            <person name="Ma J."/>
        </authorList>
    </citation>
    <scope>NUCLEOTIDE SEQUENCE [LARGE SCALE GENOMIC DNA]</scope>
    <source>
        <strain evidence="3">NBRC 113072</strain>
    </source>
</reference>
<evidence type="ECO:0000313" key="3">
    <source>
        <dbReference type="Proteomes" id="UP001157126"/>
    </source>
</evidence>
<accession>A0ABQ6IKW3</accession>
<protein>
    <submittedName>
        <fullName evidence="2">Uncharacterized protein</fullName>
    </submittedName>
</protein>
<feature type="compositionally biased region" description="Basic and acidic residues" evidence="1">
    <location>
        <begin position="278"/>
        <end position="290"/>
    </location>
</feature>
<sequence>MAGNAYPHIVFAKSSETLPQQALADILVGLFPEARVEQGEIKAELTLEDYTYTFWYDDDADGLGDRYADYASPLRRKRVTRCTTMIDASGQEDPTGVRERDVARIMAALSERDGVYVFSEQTKRFVGMEYEDSPGVVHNTEPEADLRSDASYPAHAETGAREVALGSEETSGDFPHTEERPVDRPMHEHAPAASHDGRDAPDTHDEARPEVVVPTSTAAAADPATSPPLLAVPVEGAEESRETGGATSARTTDDREMTPVDRPVDRPTEQATPQPDRPAAEHRPSAEPRPEPVAPAPAADGRPVEPARPEDARPSESRPEEDKPGLFKRLFGRKR</sequence>
<feature type="compositionally biased region" description="Low complexity" evidence="1">
    <location>
        <begin position="214"/>
        <end position="231"/>
    </location>
</feature>
<dbReference type="Proteomes" id="UP001157126">
    <property type="component" value="Unassembled WGS sequence"/>
</dbReference>
<proteinExistence type="predicted"/>